<dbReference type="RefSeq" id="WP_189213920.1">
    <property type="nucleotide sequence ID" value="NZ_BMRB01000008.1"/>
</dbReference>
<proteinExistence type="inferred from homology"/>
<dbReference type="PRINTS" id="PR00039">
    <property type="entry name" value="HTHLYSR"/>
</dbReference>
<evidence type="ECO:0000256" key="4">
    <source>
        <dbReference type="ARBA" id="ARBA00023163"/>
    </source>
</evidence>
<dbReference type="InterPro" id="IPR005119">
    <property type="entry name" value="LysR_subst-bd"/>
</dbReference>
<dbReference type="Pfam" id="PF00126">
    <property type="entry name" value="HTH_1"/>
    <property type="match status" value="1"/>
</dbReference>
<dbReference type="AlphaFoldDB" id="A0A918GRB4"/>
<dbReference type="GO" id="GO:0003677">
    <property type="term" value="F:DNA binding"/>
    <property type="evidence" value="ECO:0007669"/>
    <property type="project" value="UniProtKB-KW"/>
</dbReference>
<feature type="domain" description="HTH lysR-type" evidence="5">
    <location>
        <begin position="3"/>
        <end position="60"/>
    </location>
</feature>
<dbReference type="EMBL" id="BMRB01000008">
    <property type="protein sequence ID" value="GGS56583.1"/>
    <property type="molecule type" value="Genomic_DNA"/>
</dbReference>
<evidence type="ECO:0000313" key="7">
    <source>
        <dbReference type="Proteomes" id="UP000660680"/>
    </source>
</evidence>
<keyword evidence="4" id="KW-0804">Transcription</keyword>
<keyword evidence="7" id="KW-1185">Reference proteome</keyword>
<protein>
    <submittedName>
        <fullName evidence="6">LysR family transcriptional regulator</fullName>
    </submittedName>
</protein>
<evidence type="ECO:0000313" key="6">
    <source>
        <dbReference type="EMBL" id="GGS56583.1"/>
    </source>
</evidence>
<dbReference type="SUPFAM" id="SSF46785">
    <property type="entry name" value="Winged helix' DNA-binding domain"/>
    <property type="match status" value="1"/>
</dbReference>
<dbReference type="PROSITE" id="PS50931">
    <property type="entry name" value="HTH_LYSR"/>
    <property type="match status" value="1"/>
</dbReference>
<dbReference type="GO" id="GO:0032993">
    <property type="term" value="C:protein-DNA complex"/>
    <property type="evidence" value="ECO:0007669"/>
    <property type="project" value="TreeGrafter"/>
</dbReference>
<dbReference type="PANTHER" id="PTHR30346:SF30">
    <property type="entry name" value="SMALL NEUTRAL PROTEASE REGULATORY PROTEIN"/>
    <property type="match status" value="1"/>
</dbReference>
<gene>
    <name evidence="6" type="ORF">GCM10010171_59480</name>
</gene>
<dbReference type="InterPro" id="IPR036390">
    <property type="entry name" value="WH_DNA-bd_sf"/>
</dbReference>
<dbReference type="Proteomes" id="UP000660680">
    <property type="component" value="Unassembled WGS sequence"/>
</dbReference>
<evidence type="ECO:0000256" key="3">
    <source>
        <dbReference type="ARBA" id="ARBA00023125"/>
    </source>
</evidence>
<evidence type="ECO:0000256" key="1">
    <source>
        <dbReference type="ARBA" id="ARBA00009437"/>
    </source>
</evidence>
<keyword evidence="3" id="KW-0238">DNA-binding</keyword>
<organism evidence="6 7">
    <name type="scientific">Actinokineospora fastidiosa</name>
    <dbReference type="NCBI Taxonomy" id="1816"/>
    <lineage>
        <taxon>Bacteria</taxon>
        <taxon>Bacillati</taxon>
        <taxon>Actinomycetota</taxon>
        <taxon>Actinomycetes</taxon>
        <taxon>Pseudonocardiales</taxon>
        <taxon>Pseudonocardiaceae</taxon>
        <taxon>Actinokineospora</taxon>
    </lineage>
</organism>
<sequence>MELELRHLRAITAINDTGSLSKAARRLGMSQPALSAMLQRVERAVGAELFIRGVHGAQVTPLGADVLSEAVAALRAVEEIQRCARSWIDRGGSPDTVRVGGTCGLLPVELSRWMRTQPWAGPVSVQEDIDPHTNVDMVVAGTLDLALVYLPPTSTLTTAQLSVPSAVVFPEEPVFVAMAHDHPLAHEETVSLDTVADFPWIDEPPGHSPWPTYLRQVCRAWGVRLDQQYSTISVSTVRDLLTSTAAVAPVLAPSRNRPDSVVIRPLHGDPLRQELRLFYRPCTVVETHLPRIITQIVHIYDLLIGRNDAFDTWWLKSGRASVA</sequence>
<dbReference type="PANTHER" id="PTHR30346">
    <property type="entry name" value="TRANSCRIPTIONAL DUAL REGULATOR HCAR-RELATED"/>
    <property type="match status" value="1"/>
</dbReference>
<keyword evidence="2" id="KW-0805">Transcription regulation</keyword>
<dbReference type="SUPFAM" id="SSF53850">
    <property type="entry name" value="Periplasmic binding protein-like II"/>
    <property type="match status" value="1"/>
</dbReference>
<dbReference type="Pfam" id="PF03466">
    <property type="entry name" value="LysR_substrate"/>
    <property type="match status" value="1"/>
</dbReference>
<dbReference type="CDD" id="cd05466">
    <property type="entry name" value="PBP2_LTTR_substrate"/>
    <property type="match status" value="1"/>
</dbReference>
<reference evidence="6" key="2">
    <citation type="submission" date="2020-09" db="EMBL/GenBank/DDBJ databases">
        <authorList>
            <person name="Sun Q."/>
            <person name="Ohkuma M."/>
        </authorList>
    </citation>
    <scope>NUCLEOTIDE SEQUENCE</scope>
    <source>
        <strain evidence="6">JCM 3276</strain>
    </source>
</reference>
<reference evidence="6" key="1">
    <citation type="journal article" date="2014" name="Int. J. Syst. Evol. Microbiol.">
        <title>Complete genome sequence of Corynebacterium casei LMG S-19264T (=DSM 44701T), isolated from a smear-ripened cheese.</title>
        <authorList>
            <consortium name="US DOE Joint Genome Institute (JGI-PGF)"/>
            <person name="Walter F."/>
            <person name="Albersmeier A."/>
            <person name="Kalinowski J."/>
            <person name="Ruckert C."/>
        </authorList>
    </citation>
    <scope>NUCLEOTIDE SEQUENCE</scope>
    <source>
        <strain evidence="6">JCM 3276</strain>
    </source>
</reference>
<dbReference type="GO" id="GO:0003700">
    <property type="term" value="F:DNA-binding transcription factor activity"/>
    <property type="evidence" value="ECO:0007669"/>
    <property type="project" value="InterPro"/>
</dbReference>
<accession>A0A918GRB4</accession>
<name>A0A918GRB4_9PSEU</name>
<dbReference type="Gene3D" id="3.40.190.10">
    <property type="entry name" value="Periplasmic binding protein-like II"/>
    <property type="match status" value="2"/>
</dbReference>
<dbReference type="InterPro" id="IPR000847">
    <property type="entry name" value="LysR_HTH_N"/>
</dbReference>
<dbReference type="InterPro" id="IPR036388">
    <property type="entry name" value="WH-like_DNA-bd_sf"/>
</dbReference>
<evidence type="ECO:0000259" key="5">
    <source>
        <dbReference type="PROSITE" id="PS50931"/>
    </source>
</evidence>
<evidence type="ECO:0000256" key="2">
    <source>
        <dbReference type="ARBA" id="ARBA00023015"/>
    </source>
</evidence>
<comment type="similarity">
    <text evidence="1">Belongs to the LysR transcriptional regulatory family.</text>
</comment>
<comment type="caution">
    <text evidence="6">The sequence shown here is derived from an EMBL/GenBank/DDBJ whole genome shotgun (WGS) entry which is preliminary data.</text>
</comment>
<dbReference type="Gene3D" id="1.10.10.10">
    <property type="entry name" value="Winged helix-like DNA-binding domain superfamily/Winged helix DNA-binding domain"/>
    <property type="match status" value="1"/>
</dbReference>